<feature type="domain" description="FAS1" evidence="1">
    <location>
        <begin position="49"/>
        <end position="208"/>
    </location>
</feature>
<accession>A0A3B7MJH3</accession>
<evidence type="ECO:0000313" key="2">
    <source>
        <dbReference type="EMBL" id="AXY74604.1"/>
    </source>
</evidence>
<protein>
    <recommendedName>
        <fullName evidence="1">FAS1 domain-containing protein</fullName>
    </recommendedName>
</protein>
<dbReference type="Proteomes" id="UP000263900">
    <property type="component" value="Chromosome"/>
</dbReference>
<dbReference type="SUPFAM" id="SSF82153">
    <property type="entry name" value="FAS1 domain"/>
    <property type="match status" value="1"/>
</dbReference>
<organism evidence="2 3">
    <name type="scientific">Paraflavitalea soli</name>
    <dbReference type="NCBI Taxonomy" id="2315862"/>
    <lineage>
        <taxon>Bacteria</taxon>
        <taxon>Pseudomonadati</taxon>
        <taxon>Bacteroidota</taxon>
        <taxon>Chitinophagia</taxon>
        <taxon>Chitinophagales</taxon>
        <taxon>Chitinophagaceae</taxon>
        <taxon>Paraflavitalea</taxon>
    </lineage>
</organism>
<dbReference type="Gene3D" id="2.30.180.10">
    <property type="entry name" value="FAS1 domain"/>
    <property type="match status" value="1"/>
</dbReference>
<dbReference type="OrthoDB" id="1097608at2"/>
<proteinExistence type="predicted"/>
<gene>
    <name evidence="2" type="ORF">D3H65_11700</name>
</gene>
<dbReference type="InterPro" id="IPR036378">
    <property type="entry name" value="FAS1_dom_sf"/>
</dbReference>
<keyword evidence="3" id="KW-1185">Reference proteome</keyword>
<dbReference type="Pfam" id="PF02469">
    <property type="entry name" value="Fasciclin"/>
    <property type="match status" value="1"/>
</dbReference>
<dbReference type="RefSeq" id="WP_119050489.1">
    <property type="nucleotide sequence ID" value="NZ_CP032157.1"/>
</dbReference>
<sequence length="250" mass="28004">MNVINKILPFALLLFVMSSCNKSNYQDGGTLDPVFKGSTFDYLQSRPDMFDSLSKVIRLAGLEQTLKSEEVTFFAPPQETIGKTIRIVNLLLKSYGKDTVYNLRQIKPAVWKKMLNRYIFKHKKSLTDYPQVDFLNVPVFPGQSYVSYGGDIMNIGVKYGDAGGVQYAGERSLYLSFIASLSSPTNSWINAPVATCNVTTSNGYVHVLRFATNLNITITGGIIVLDFTDHYFGFDPFLFYNDALDYGIDP</sequence>
<dbReference type="InterPro" id="IPR000782">
    <property type="entry name" value="FAS1_domain"/>
</dbReference>
<dbReference type="KEGG" id="pseg:D3H65_11700"/>
<evidence type="ECO:0000313" key="3">
    <source>
        <dbReference type="Proteomes" id="UP000263900"/>
    </source>
</evidence>
<dbReference type="AlphaFoldDB" id="A0A3B7MJH3"/>
<dbReference type="EMBL" id="CP032157">
    <property type="protein sequence ID" value="AXY74604.1"/>
    <property type="molecule type" value="Genomic_DNA"/>
</dbReference>
<dbReference type="PROSITE" id="PS51257">
    <property type="entry name" value="PROKAR_LIPOPROTEIN"/>
    <property type="match status" value="1"/>
</dbReference>
<reference evidence="2 3" key="1">
    <citation type="submission" date="2018-09" db="EMBL/GenBank/DDBJ databases">
        <title>Genome sequencing of strain 6GH32-13.</title>
        <authorList>
            <person name="Weon H.-Y."/>
            <person name="Heo J."/>
            <person name="Kwon S.-W."/>
        </authorList>
    </citation>
    <scope>NUCLEOTIDE SEQUENCE [LARGE SCALE GENOMIC DNA]</scope>
    <source>
        <strain evidence="2 3">5GH32-13</strain>
    </source>
</reference>
<evidence type="ECO:0000259" key="1">
    <source>
        <dbReference type="Pfam" id="PF02469"/>
    </source>
</evidence>
<name>A0A3B7MJH3_9BACT</name>